<dbReference type="InterPro" id="IPR002156">
    <property type="entry name" value="RNaseH_domain"/>
</dbReference>
<dbReference type="InterPro" id="IPR012337">
    <property type="entry name" value="RNaseH-like_sf"/>
</dbReference>
<organism evidence="3 4">
    <name type="scientific">Microthlaspi erraticum</name>
    <dbReference type="NCBI Taxonomy" id="1685480"/>
    <lineage>
        <taxon>Eukaryota</taxon>
        <taxon>Viridiplantae</taxon>
        <taxon>Streptophyta</taxon>
        <taxon>Embryophyta</taxon>
        <taxon>Tracheophyta</taxon>
        <taxon>Spermatophyta</taxon>
        <taxon>Magnoliopsida</taxon>
        <taxon>eudicotyledons</taxon>
        <taxon>Gunneridae</taxon>
        <taxon>Pentapetalae</taxon>
        <taxon>rosids</taxon>
        <taxon>malvids</taxon>
        <taxon>Brassicales</taxon>
        <taxon>Brassicaceae</taxon>
        <taxon>Coluteocarpeae</taxon>
        <taxon>Microthlaspi</taxon>
    </lineage>
</organism>
<dbReference type="Proteomes" id="UP000467841">
    <property type="component" value="Unassembled WGS sequence"/>
</dbReference>
<dbReference type="InterPro" id="IPR044730">
    <property type="entry name" value="RNase_H-like_dom_plant"/>
</dbReference>
<evidence type="ECO:0000259" key="1">
    <source>
        <dbReference type="Pfam" id="PF13456"/>
    </source>
</evidence>
<keyword evidence="4" id="KW-1185">Reference proteome</keyword>
<feature type="domain" description="Reverse transcriptase zinc-binding" evidence="2">
    <location>
        <begin position="21"/>
        <end position="88"/>
    </location>
</feature>
<name>A0A6D2KV34_9BRAS</name>
<dbReference type="AlphaFoldDB" id="A0A6D2KV34"/>
<accession>A0A6D2KV34</accession>
<dbReference type="Pfam" id="PF13456">
    <property type="entry name" value="RVT_3"/>
    <property type="match status" value="1"/>
</dbReference>
<dbReference type="Gene3D" id="3.30.420.10">
    <property type="entry name" value="Ribonuclease H-like superfamily/Ribonuclease H"/>
    <property type="match status" value="1"/>
</dbReference>
<dbReference type="Pfam" id="PF13966">
    <property type="entry name" value="zf-RVT"/>
    <property type="match status" value="1"/>
</dbReference>
<dbReference type="PANTHER" id="PTHR34146:SF3">
    <property type="entry name" value="POLYNUCLEOTIDYL TRANSFERASE, RIBONUCLEASE H-LIKE SUPERFAMILY PROTEIN"/>
    <property type="match status" value="1"/>
</dbReference>
<dbReference type="CDD" id="cd06222">
    <property type="entry name" value="RNase_H_like"/>
    <property type="match status" value="1"/>
</dbReference>
<gene>
    <name evidence="3" type="ORF">MERR_LOCUS43170</name>
</gene>
<dbReference type="GO" id="GO:0004523">
    <property type="term" value="F:RNA-DNA hybrid ribonuclease activity"/>
    <property type="evidence" value="ECO:0007669"/>
    <property type="project" value="InterPro"/>
</dbReference>
<evidence type="ECO:0008006" key="5">
    <source>
        <dbReference type="Google" id="ProtNLM"/>
    </source>
</evidence>
<dbReference type="InterPro" id="IPR036397">
    <property type="entry name" value="RNaseH_sf"/>
</dbReference>
<dbReference type="OrthoDB" id="1083359at2759"/>
<sequence length="331" mass="38037">MVAQQFLEAATPNIFGPDTKRLQAHVWKIQCTQKLQHFIWQALTGCIAVGARLGSHGMQIDPQCIRCGMAPETVNHTLFECPPALQVWALSPIPAAPGQFPTGGLFTNMTHLFWHLPKDNRMKMYPWLIWYIWKARNDKVMSNVNWDPNEIIVKAEAESITWRNAQTRLQQIHIETFTLPPVTGDICQVDGTWKETDCRVGLGWFYFHTENMDKLMGASNLRRGISPLQTELEALIWAMQCMLRNSKLNIVFQTDCSDVVKMVSKPEEWPAFSLLLDEVNRCKRGFTFFIIMHIPRKENTKADKLARSARVLPTNVYYINSVSPVWISELF</sequence>
<comment type="caution">
    <text evidence="3">The sequence shown here is derived from an EMBL/GenBank/DDBJ whole genome shotgun (WGS) entry which is preliminary data.</text>
</comment>
<proteinExistence type="predicted"/>
<dbReference type="SUPFAM" id="SSF53098">
    <property type="entry name" value="Ribonuclease H-like"/>
    <property type="match status" value="1"/>
</dbReference>
<dbReference type="GO" id="GO:0003676">
    <property type="term" value="F:nucleic acid binding"/>
    <property type="evidence" value="ECO:0007669"/>
    <property type="project" value="InterPro"/>
</dbReference>
<reference evidence="3" key="1">
    <citation type="submission" date="2020-01" db="EMBL/GenBank/DDBJ databases">
        <authorList>
            <person name="Mishra B."/>
        </authorList>
    </citation>
    <scope>NUCLEOTIDE SEQUENCE [LARGE SCALE GENOMIC DNA]</scope>
</reference>
<evidence type="ECO:0000259" key="2">
    <source>
        <dbReference type="Pfam" id="PF13966"/>
    </source>
</evidence>
<evidence type="ECO:0000313" key="4">
    <source>
        <dbReference type="Proteomes" id="UP000467841"/>
    </source>
</evidence>
<dbReference type="InterPro" id="IPR026960">
    <property type="entry name" value="RVT-Znf"/>
</dbReference>
<protein>
    <recommendedName>
        <fullName evidence="5">RNase H type-1 domain-containing protein</fullName>
    </recommendedName>
</protein>
<dbReference type="EMBL" id="CACVBM020001618">
    <property type="protein sequence ID" value="CAA7055934.1"/>
    <property type="molecule type" value="Genomic_DNA"/>
</dbReference>
<feature type="domain" description="RNase H type-1" evidence="1">
    <location>
        <begin position="189"/>
        <end position="309"/>
    </location>
</feature>
<evidence type="ECO:0000313" key="3">
    <source>
        <dbReference type="EMBL" id="CAA7055934.1"/>
    </source>
</evidence>
<dbReference type="PANTHER" id="PTHR34146">
    <property type="entry name" value="POLYNUCLEOTIDYL TRANSFERASE, RIBONUCLEASE H-LIKE SUPERFAMILY PROTEIN-RELATED"/>
    <property type="match status" value="1"/>
</dbReference>